<dbReference type="AlphaFoldDB" id="A0A1F6AXD8"/>
<comment type="caution">
    <text evidence="1">The sequence shown here is derived from an EMBL/GenBank/DDBJ whole genome shotgun (WGS) entry which is preliminary data.</text>
</comment>
<gene>
    <name evidence="1" type="ORF">A2973_02360</name>
</gene>
<dbReference type="Proteomes" id="UP000176409">
    <property type="component" value="Unassembled WGS sequence"/>
</dbReference>
<sequence length="716" mass="80968">MHTRVELEQTAHTDPALPLWDTFVDHVSEFSFPADQLEQLARDVHTSFRAVKLLNRGEQIPGIDTDILPNTLRYHNWEHTEQVVAKTMQILPGFLKDLESQGVDIKTQLPHVKGILVASIFHEIGYLKRRADEGTYKTQGELYFDHVNRGITSTKDLLTKLHIGLTDQDMVFIGQMIRATDFNTPWPVKEQEEGMTGTIKQWGKVLEAADFLSAFAHPDNIPALVSGLYWENLSRVVQNGKVKAFARNGDGSLVLDHEGRPVLTDVADGQDGRDTYTTIQEVKFGNPVDIREPYEVKAQTLYEFVASEFIIKFQKQMEPYLAYTDMWFGGRSANEIRKNYRVNRERILLLHKAIDTPKTDPFSIFEGGFTGRDLCVWVDALKRQGLLSPTFSLRGKHFHDIDRRVLGTDSENTALSRLVTGELQEILSSTSGDKSLAISILLERFREKMNGENIRDVFLSVAPGAYVKEEGGPFESVEESYRAFSDAFGSLPERGGLPDLHMVWTVRRNRDFDQNGERIPSLMKETANTITRAFTDKKIEGIAFLGVEHEYLSQFARFFETLGHDIPMTIIVGQTFPEQDEGLYERKDRFIKNMQFIAKTLSPAFPRLALWGLHDNVLLTEEELETLKDILPAHLKLMITLTYDRLTRLAPDFRHHPIDRLVSGKPGAAVSIATGNGAYAGFSSVVLDMLSRLSSSHASESAIIDLLEHNRGVYTP</sequence>
<name>A0A1F6AXD8_9BACT</name>
<dbReference type="STRING" id="1798396.A2973_02360"/>
<proteinExistence type="predicted"/>
<accession>A0A1F6AXD8</accession>
<protein>
    <submittedName>
        <fullName evidence="1">Uncharacterized protein</fullName>
    </submittedName>
</protein>
<dbReference type="Gene3D" id="1.10.3210.10">
    <property type="entry name" value="Hypothetical protein af1432"/>
    <property type="match status" value="1"/>
</dbReference>
<evidence type="ECO:0000313" key="2">
    <source>
        <dbReference type="Proteomes" id="UP000176409"/>
    </source>
</evidence>
<dbReference type="SUPFAM" id="SSF109604">
    <property type="entry name" value="HD-domain/PDEase-like"/>
    <property type="match status" value="1"/>
</dbReference>
<evidence type="ECO:0000313" key="1">
    <source>
        <dbReference type="EMBL" id="OGG29346.1"/>
    </source>
</evidence>
<organism evidence="1 2">
    <name type="scientific">Candidatus Gottesmanbacteria bacterium RIFCSPLOWO2_01_FULL_49_10</name>
    <dbReference type="NCBI Taxonomy" id="1798396"/>
    <lineage>
        <taxon>Bacteria</taxon>
        <taxon>Candidatus Gottesmaniibacteriota</taxon>
    </lineage>
</organism>
<reference evidence="1 2" key="1">
    <citation type="journal article" date="2016" name="Nat. Commun.">
        <title>Thousands of microbial genomes shed light on interconnected biogeochemical processes in an aquifer system.</title>
        <authorList>
            <person name="Anantharaman K."/>
            <person name="Brown C.T."/>
            <person name="Hug L.A."/>
            <person name="Sharon I."/>
            <person name="Castelle C.J."/>
            <person name="Probst A.J."/>
            <person name="Thomas B.C."/>
            <person name="Singh A."/>
            <person name="Wilkins M.J."/>
            <person name="Karaoz U."/>
            <person name="Brodie E.L."/>
            <person name="Williams K.H."/>
            <person name="Hubbard S.S."/>
            <person name="Banfield J.F."/>
        </authorList>
    </citation>
    <scope>NUCLEOTIDE SEQUENCE [LARGE SCALE GENOMIC DNA]</scope>
</reference>
<dbReference type="EMBL" id="MFJZ01000048">
    <property type="protein sequence ID" value="OGG29346.1"/>
    <property type="molecule type" value="Genomic_DNA"/>
</dbReference>